<keyword evidence="9" id="KW-0540">Nuclease</keyword>
<dbReference type="NCBIfam" id="NF000953">
    <property type="entry name" value="PRK00095.2-4"/>
    <property type="match status" value="1"/>
</dbReference>
<name>A0ABV0BGA7_9HYPH</name>
<evidence type="ECO:0000313" key="10">
    <source>
        <dbReference type="Proteomes" id="UP001418637"/>
    </source>
</evidence>
<protein>
    <recommendedName>
        <fullName evidence="2 5">DNA mismatch repair protein MutL</fullName>
    </recommendedName>
</protein>
<evidence type="ECO:0000256" key="3">
    <source>
        <dbReference type="ARBA" id="ARBA00022763"/>
    </source>
</evidence>
<dbReference type="PROSITE" id="PS00058">
    <property type="entry name" value="DNA_MISMATCH_REPAIR_1"/>
    <property type="match status" value="1"/>
</dbReference>
<dbReference type="SUPFAM" id="SSF55874">
    <property type="entry name" value="ATPase domain of HSP90 chaperone/DNA topoisomerase II/histidine kinase"/>
    <property type="match status" value="1"/>
</dbReference>
<keyword evidence="3 5" id="KW-0227">DNA damage</keyword>
<dbReference type="InterPro" id="IPR020568">
    <property type="entry name" value="Ribosomal_Su5_D2-typ_SF"/>
</dbReference>
<evidence type="ECO:0000259" key="8">
    <source>
        <dbReference type="SMART" id="SM01340"/>
    </source>
</evidence>
<dbReference type="SUPFAM" id="SSF54211">
    <property type="entry name" value="Ribosomal protein S5 domain 2-like"/>
    <property type="match status" value="1"/>
</dbReference>
<keyword evidence="9" id="KW-0378">Hydrolase</keyword>
<evidence type="ECO:0000256" key="1">
    <source>
        <dbReference type="ARBA" id="ARBA00006082"/>
    </source>
</evidence>
<dbReference type="SUPFAM" id="SSF118116">
    <property type="entry name" value="DNA mismatch repair protein MutL"/>
    <property type="match status" value="1"/>
</dbReference>
<dbReference type="InterPro" id="IPR037198">
    <property type="entry name" value="MutL_C_sf"/>
</dbReference>
<dbReference type="GO" id="GO:0004519">
    <property type="term" value="F:endonuclease activity"/>
    <property type="evidence" value="ECO:0007669"/>
    <property type="project" value="UniProtKB-KW"/>
</dbReference>
<dbReference type="NCBIfam" id="TIGR00585">
    <property type="entry name" value="mutl"/>
    <property type="match status" value="1"/>
</dbReference>
<evidence type="ECO:0000259" key="7">
    <source>
        <dbReference type="SMART" id="SM00853"/>
    </source>
</evidence>
<dbReference type="CDD" id="cd16926">
    <property type="entry name" value="HATPase_MutL-MLH-PMS-like"/>
    <property type="match status" value="1"/>
</dbReference>
<dbReference type="Gene3D" id="3.30.1540.20">
    <property type="entry name" value="MutL, C-terminal domain, dimerisation subdomain"/>
    <property type="match status" value="1"/>
</dbReference>
<dbReference type="CDD" id="cd00782">
    <property type="entry name" value="MutL_Trans"/>
    <property type="match status" value="1"/>
</dbReference>
<evidence type="ECO:0000256" key="6">
    <source>
        <dbReference type="SAM" id="MobiDB-lite"/>
    </source>
</evidence>
<dbReference type="InterPro" id="IPR038973">
    <property type="entry name" value="MutL/Mlh/Pms-like"/>
</dbReference>
<dbReference type="PANTHER" id="PTHR10073">
    <property type="entry name" value="DNA MISMATCH REPAIR PROTEIN MLH, PMS, MUTL"/>
    <property type="match status" value="1"/>
</dbReference>
<dbReference type="InterPro" id="IPR042120">
    <property type="entry name" value="MutL_C_dimsub"/>
</dbReference>
<evidence type="ECO:0000256" key="5">
    <source>
        <dbReference type="HAMAP-Rule" id="MF_00149"/>
    </source>
</evidence>
<accession>A0ABV0BGA7</accession>
<dbReference type="PANTHER" id="PTHR10073:SF12">
    <property type="entry name" value="DNA MISMATCH REPAIR PROTEIN MLH1"/>
    <property type="match status" value="1"/>
</dbReference>
<dbReference type="InterPro" id="IPR013507">
    <property type="entry name" value="DNA_mismatch_S5_2-like"/>
</dbReference>
<dbReference type="Pfam" id="PF01119">
    <property type="entry name" value="DNA_mis_repair"/>
    <property type="match status" value="1"/>
</dbReference>
<dbReference type="InterPro" id="IPR042121">
    <property type="entry name" value="MutL_C_regsub"/>
</dbReference>
<feature type="domain" description="MutL C-terminal dimerisation" evidence="7">
    <location>
        <begin position="425"/>
        <end position="568"/>
    </location>
</feature>
<dbReference type="Gene3D" id="3.30.230.10">
    <property type="match status" value="1"/>
</dbReference>
<dbReference type="SMART" id="SM00853">
    <property type="entry name" value="MutL_C"/>
    <property type="match status" value="1"/>
</dbReference>
<sequence length="611" mass="66414">MNVRYLDPILVNQIAAGEVIERPSAVVKELVENAIDAGAKSVDITIEGGGQKLIRVVDDGRGMTPGDLELAVERHATSKLQDGNLFAIETLGFRGEALPSIAAVARLNILTRTIDAESGSSILVEGGAKGPVKPAPAPRGTRIEVRDLFYATPARLKFMKSDRSETQAITETIRRIAISNPDVRFSFATEGGNPAVYPSEPDTAEGFIRRATKILGKDFIDNAMEVDLEREGTRIFGFAGLPTYHRGTSSHIHFVINGRPVRDKLLLGAVRGAYSDVMASDRHPVLALQITLPPGQVDVNVHPAKTEVRFRDSILVRNLVVSAIRDAIHRSGFKSATTGADRTLESLRPPPVLFRQQSFSTQGYSAPPRPSANISGWQSPLDGGTASLQEPQQAAYEPFAAPSADARANYVEPAAEELSAPLGAARAQIHETYIITQTNDGIIIVDQHAAHERLVYERLKQQRTENGIERQLLLIPEVVEMDSIDAERVMAEAESLASLGLVLESFGPGAILVREVPALLVKGSIRNLLQDVADGLAEVSASSPVEERLDAVLSRMSCHGSIRAGRRLRPEEMSALLREMEVTPRSGQCNHGRPTYIELKLSDIEKLFGRR</sequence>
<keyword evidence="4 5" id="KW-0234">DNA repair</keyword>
<evidence type="ECO:0000313" key="9">
    <source>
        <dbReference type="EMBL" id="MEN3930024.1"/>
    </source>
</evidence>
<dbReference type="Gene3D" id="3.30.565.10">
    <property type="entry name" value="Histidine kinase-like ATPase, C-terminal domain"/>
    <property type="match status" value="1"/>
</dbReference>
<dbReference type="InterPro" id="IPR014762">
    <property type="entry name" value="DNA_mismatch_repair_CS"/>
</dbReference>
<dbReference type="InterPro" id="IPR014790">
    <property type="entry name" value="MutL_C"/>
</dbReference>
<dbReference type="HAMAP" id="MF_00149">
    <property type="entry name" value="DNA_mis_repair"/>
    <property type="match status" value="1"/>
</dbReference>
<dbReference type="InterPro" id="IPR002099">
    <property type="entry name" value="MutL/Mlh/PMS"/>
</dbReference>
<dbReference type="EMBL" id="JBBYXI010000001">
    <property type="protein sequence ID" value="MEN3930024.1"/>
    <property type="molecule type" value="Genomic_DNA"/>
</dbReference>
<comment type="caution">
    <text evidence="9">The sequence shown here is derived from an EMBL/GenBank/DDBJ whole genome shotgun (WGS) entry which is preliminary data.</text>
</comment>
<dbReference type="SMART" id="SM01340">
    <property type="entry name" value="DNA_mis_repair"/>
    <property type="match status" value="1"/>
</dbReference>
<feature type="domain" description="DNA mismatch repair protein S5" evidence="8">
    <location>
        <begin position="211"/>
        <end position="329"/>
    </location>
</feature>
<evidence type="ECO:0000256" key="2">
    <source>
        <dbReference type="ARBA" id="ARBA00021975"/>
    </source>
</evidence>
<dbReference type="Pfam" id="PF08676">
    <property type="entry name" value="MutL_C"/>
    <property type="match status" value="1"/>
</dbReference>
<feature type="region of interest" description="Disordered" evidence="6">
    <location>
        <begin position="359"/>
        <end position="386"/>
    </location>
</feature>
<dbReference type="Gene3D" id="3.30.1370.100">
    <property type="entry name" value="MutL, C-terminal domain, regulatory subdomain"/>
    <property type="match status" value="1"/>
</dbReference>
<dbReference type="InterPro" id="IPR036890">
    <property type="entry name" value="HATPase_C_sf"/>
</dbReference>
<keyword evidence="9" id="KW-0255">Endonuclease</keyword>
<keyword evidence="10" id="KW-1185">Reference proteome</keyword>
<proteinExistence type="inferred from homology"/>
<evidence type="ECO:0000256" key="4">
    <source>
        <dbReference type="ARBA" id="ARBA00023204"/>
    </source>
</evidence>
<dbReference type="InterPro" id="IPR020667">
    <property type="entry name" value="DNA_mismatch_repair_MutL"/>
</dbReference>
<dbReference type="Pfam" id="PF13589">
    <property type="entry name" value="HATPase_c_3"/>
    <property type="match status" value="1"/>
</dbReference>
<comment type="function">
    <text evidence="5">This protein is involved in the repair of mismatches in DNA. It is required for dam-dependent methyl-directed DNA mismatch repair. May act as a 'molecular matchmaker', a protein that promotes the formation of a stable complex between two or more DNA-binding proteins in an ATP-dependent manner without itself being part of a final effector complex.</text>
</comment>
<dbReference type="RefSeq" id="WP_346336001.1">
    <property type="nucleotide sequence ID" value="NZ_JBBYXI010000001.1"/>
</dbReference>
<reference evidence="9 10" key="1">
    <citation type="submission" date="2024-04" db="EMBL/GenBank/DDBJ databases">
        <title>A novel species isolated from cricket.</title>
        <authorList>
            <person name="Wang H.-C."/>
        </authorList>
    </citation>
    <scope>NUCLEOTIDE SEQUENCE [LARGE SCALE GENOMIC DNA]</scope>
    <source>
        <strain evidence="9 10">WL0021</strain>
    </source>
</reference>
<comment type="similarity">
    <text evidence="1 5">Belongs to the DNA mismatch repair MutL/HexB family.</text>
</comment>
<organism evidence="9 10">
    <name type="scientific">Hohaiivirga grylli</name>
    <dbReference type="NCBI Taxonomy" id="3133970"/>
    <lineage>
        <taxon>Bacteria</taxon>
        <taxon>Pseudomonadati</taxon>
        <taxon>Pseudomonadota</taxon>
        <taxon>Alphaproteobacteria</taxon>
        <taxon>Hyphomicrobiales</taxon>
        <taxon>Methylobacteriaceae</taxon>
        <taxon>Hohaiivirga</taxon>
    </lineage>
</organism>
<dbReference type="InterPro" id="IPR014721">
    <property type="entry name" value="Ribsml_uS5_D2-typ_fold_subgr"/>
</dbReference>
<gene>
    <name evidence="5 9" type="primary">mutL</name>
    <name evidence="9" type="ORF">WJT86_02980</name>
</gene>
<dbReference type="Proteomes" id="UP001418637">
    <property type="component" value="Unassembled WGS sequence"/>
</dbReference>